<evidence type="ECO:0000313" key="2">
    <source>
        <dbReference type="Proteomes" id="UP000267208"/>
    </source>
</evidence>
<organism evidence="1 2">
    <name type="scientific">Companilactobacillus zhachilii</name>
    <dbReference type="NCBI Taxonomy" id="2304606"/>
    <lineage>
        <taxon>Bacteria</taxon>
        <taxon>Bacillati</taxon>
        <taxon>Bacillota</taxon>
        <taxon>Bacilli</taxon>
        <taxon>Lactobacillales</taxon>
        <taxon>Lactobacillaceae</taxon>
        <taxon>Companilactobacillus</taxon>
    </lineage>
</organism>
<gene>
    <name evidence="1" type="ORF">D1B17_12725</name>
</gene>
<accession>A0A410YDG6</accession>
<dbReference type="EMBL" id="CP031933">
    <property type="protein sequence ID" value="QAV52515.1"/>
    <property type="molecule type" value="Genomic_DNA"/>
</dbReference>
<dbReference type="Proteomes" id="UP000267208">
    <property type="component" value="Chromosome"/>
</dbReference>
<dbReference type="AlphaFoldDB" id="A0A410YDG6"/>
<evidence type="ECO:0000313" key="1">
    <source>
        <dbReference type="EMBL" id="QAV52515.1"/>
    </source>
</evidence>
<dbReference type="RefSeq" id="WP_137432098.1">
    <property type="nucleotide sequence ID" value="NZ_CP031933.2"/>
</dbReference>
<name>A0A410YDG6_9LACO</name>
<keyword evidence="2" id="KW-1185">Reference proteome</keyword>
<proteinExistence type="predicted"/>
<dbReference type="OrthoDB" id="2322577at2"/>
<sequence length="65" mass="7611">MLTISERINRIMIASIHYRNRQLLFRLCMSEHNRNKYIDSANELEAQKKSLLTAISNDTTTNTIN</sequence>
<dbReference type="KEGG" id="lzh:D1B17_12725"/>
<protein>
    <submittedName>
        <fullName evidence="1">Uncharacterized protein</fullName>
    </submittedName>
</protein>
<reference evidence="2" key="1">
    <citation type="submission" date="2018-08" db="EMBL/GenBank/DDBJ databases">
        <title>Genome of Lactobacillus sp. HBUAS52074.</title>
        <authorList>
            <person name="Guo Z."/>
            <person name="Zhang Z.D."/>
        </authorList>
    </citation>
    <scope>NUCLEOTIDE SEQUENCE [LARGE SCALE GENOMIC DNA]</scope>
    <source>
        <strain evidence="2">HBUAS52074</strain>
    </source>
</reference>